<dbReference type="CDD" id="cd12148">
    <property type="entry name" value="fungal_TF_MHR"/>
    <property type="match status" value="1"/>
</dbReference>
<dbReference type="PANTHER" id="PTHR47338:SF20">
    <property type="entry name" value="ZN(II)2CYS6 TRANSCRIPTION FACTOR (EUROFUNG)"/>
    <property type="match status" value="1"/>
</dbReference>
<dbReference type="Proteomes" id="UP000826573">
    <property type="component" value="Unassembled WGS sequence"/>
</dbReference>
<evidence type="ECO:0000256" key="3">
    <source>
        <dbReference type="ARBA" id="ARBA00023015"/>
    </source>
</evidence>
<dbReference type="AlphaFoldDB" id="A0A9P8HH77"/>
<dbReference type="SUPFAM" id="SSF57701">
    <property type="entry name" value="Zn2/Cys6 DNA-binding domain"/>
    <property type="match status" value="1"/>
</dbReference>
<dbReference type="GO" id="GO:0003677">
    <property type="term" value="F:DNA binding"/>
    <property type="evidence" value="ECO:0007669"/>
    <property type="project" value="InterPro"/>
</dbReference>
<keyword evidence="5" id="KW-0539">Nucleus</keyword>
<evidence type="ECO:0000313" key="7">
    <source>
        <dbReference type="EMBL" id="KAH0528910.1"/>
    </source>
</evidence>
<dbReference type="PROSITE" id="PS00463">
    <property type="entry name" value="ZN2_CY6_FUNGAL_1"/>
    <property type="match status" value="1"/>
</dbReference>
<keyword evidence="8" id="KW-1185">Reference proteome</keyword>
<keyword evidence="4" id="KW-0804">Transcription</keyword>
<gene>
    <name evidence="7" type="ORF">TsFJ059_003721</name>
</gene>
<dbReference type="InterPro" id="IPR007219">
    <property type="entry name" value="XnlR_reg_dom"/>
</dbReference>
<dbReference type="PROSITE" id="PS50048">
    <property type="entry name" value="ZN2_CY6_FUNGAL_2"/>
    <property type="match status" value="1"/>
</dbReference>
<evidence type="ECO:0000256" key="5">
    <source>
        <dbReference type="ARBA" id="ARBA00023242"/>
    </source>
</evidence>
<reference evidence="7 8" key="1">
    <citation type="submission" date="2021-08" db="EMBL/GenBank/DDBJ databases">
        <title>The highly contiguous genome resource for Trichoderma semiorbis FJ059, a fungal antagonistic to plant pathogens.</title>
        <authorList>
            <person name="Liu T."/>
        </authorList>
    </citation>
    <scope>NUCLEOTIDE SEQUENCE [LARGE SCALE GENOMIC DNA]</scope>
    <source>
        <strain evidence="7 8">FJ059</strain>
    </source>
</reference>
<comment type="subcellular location">
    <subcellularLocation>
        <location evidence="1">Nucleus</location>
    </subcellularLocation>
</comment>
<accession>A0A9P8HH77</accession>
<dbReference type="CDD" id="cd00067">
    <property type="entry name" value="GAL4"/>
    <property type="match status" value="1"/>
</dbReference>
<organism evidence="7 8">
    <name type="scientific">Trichoderma semiorbis</name>
    <dbReference type="NCBI Taxonomy" id="1491008"/>
    <lineage>
        <taxon>Eukaryota</taxon>
        <taxon>Fungi</taxon>
        <taxon>Dikarya</taxon>
        <taxon>Ascomycota</taxon>
        <taxon>Pezizomycotina</taxon>
        <taxon>Sordariomycetes</taxon>
        <taxon>Hypocreomycetidae</taxon>
        <taxon>Hypocreales</taxon>
        <taxon>Hypocreaceae</taxon>
        <taxon>Trichoderma</taxon>
    </lineage>
</organism>
<dbReference type="InterPro" id="IPR036864">
    <property type="entry name" value="Zn2-C6_fun-type_DNA-bd_sf"/>
</dbReference>
<evidence type="ECO:0000256" key="1">
    <source>
        <dbReference type="ARBA" id="ARBA00004123"/>
    </source>
</evidence>
<keyword evidence="3" id="KW-0805">Transcription regulation</keyword>
<dbReference type="SMART" id="SM00066">
    <property type="entry name" value="GAL4"/>
    <property type="match status" value="1"/>
</dbReference>
<proteinExistence type="predicted"/>
<dbReference type="PANTHER" id="PTHR47338">
    <property type="entry name" value="ZN(II)2CYS6 TRANSCRIPTION FACTOR (EUROFUNG)-RELATED"/>
    <property type="match status" value="1"/>
</dbReference>
<dbReference type="InterPro" id="IPR050815">
    <property type="entry name" value="TF_fung"/>
</dbReference>
<evidence type="ECO:0000259" key="6">
    <source>
        <dbReference type="PROSITE" id="PS50048"/>
    </source>
</evidence>
<evidence type="ECO:0000256" key="4">
    <source>
        <dbReference type="ARBA" id="ARBA00023163"/>
    </source>
</evidence>
<protein>
    <recommendedName>
        <fullName evidence="6">Zn(2)-C6 fungal-type domain-containing protein</fullName>
    </recommendedName>
</protein>
<dbReference type="Pfam" id="PF00172">
    <property type="entry name" value="Zn_clus"/>
    <property type="match status" value="1"/>
</dbReference>
<feature type="domain" description="Zn(2)-C6 fungal-type" evidence="6">
    <location>
        <begin position="117"/>
        <end position="147"/>
    </location>
</feature>
<name>A0A9P8HH77_9HYPO</name>
<dbReference type="InterPro" id="IPR001138">
    <property type="entry name" value="Zn2Cys6_DnaBD"/>
</dbReference>
<dbReference type="Gene3D" id="4.10.240.10">
    <property type="entry name" value="Zn(2)-C6 fungal-type DNA-binding domain"/>
    <property type="match status" value="1"/>
</dbReference>
<keyword evidence="2" id="KW-0479">Metal-binding</keyword>
<dbReference type="GO" id="GO:0008270">
    <property type="term" value="F:zinc ion binding"/>
    <property type="evidence" value="ECO:0007669"/>
    <property type="project" value="InterPro"/>
</dbReference>
<dbReference type="GO" id="GO:0005634">
    <property type="term" value="C:nucleus"/>
    <property type="evidence" value="ECO:0007669"/>
    <property type="project" value="UniProtKB-SubCell"/>
</dbReference>
<dbReference type="EMBL" id="JAIMJC010000002">
    <property type="protein sequence ID" value="KAH0528910.1"/>
    <property type="molecule type" value="Genomic_DNA"/>
</dbReference>
<dbReference type="GO" id="GO:0000981">
    <property type="term" value="F:DNA-binding transcription factor activity, RNA polymerase II-specific"/>
    <property type="evidence" value="ECO:0007669"/>
    <property type="project" value="InterPro"/>
</dbReference>
<evidence type="ECO:0000313" key="8">
    <source>
        <dbReference type="Proteomes" id="UP000826573"/>
    </source>
</evidence>
<evidence type="ECO:0000256" key="2">
    <source>
        <dbReference type="ARBA" id="ARBA00022723"/>
    </source>
</evidence>
<dbReference type="GO" id="GO:0006351">
    <property type="term" value="P:DNA-templated transcription"/>
    <property type="evidence" value="ECO:0007669"/>
    <property type="project" value="InterPro"/>
</dbReference>
<sequence length="656" mass="74190">MLPAPRLLSLLSQYAHGMVRYMTFRLHLPRIEILDSNPSSRNIAVVLMKGGYVMSKRLGLVSAIPDSCRIFGGSIGVWRWTADKSPQLPQYSAARWPLNQMFFVAKMEHQQSIARISCFSCRHSKRRCDKTLPTCQLCIRRGVDCRYPKRRAQKYVVLPEGDGTTEDSIPAKHELLVNRAADSERSSDWEQQSPLEISGATSSAIQSFATATAIQFIAPTLFREAHLEIPRINITIPSHVAALTGEFEQIRDISATFFSQVVIWTPVIFRKNFFNIALNPLSPRRTEGILLSLCMKLYCTPTTQDERDGRTALYKATKQFYCEVEAAGILSICILQSAILIAVYEIGHAIYPAAYLTVGACARYGIALGLDKLLVDLTGENNAGRPWMEVEEMRRVWWGILILDRFLNLGNPLRGLTTKDPEYDDYLPVDDWTFLNAPIPLQTAKPQDNLRISAAFNLKMGVFTRLAQATYLVNQALKFLSSLPPPGDPKDTVDIAKDTAQLRRTIWALISVTKSEFDAHDLATCCQTAVSYCAILLLQDAHWRRVRISLTEDAYKHLFVESERVLENLARMAFCLRKDKEEGQCLDEEFPVFLMQIVYQGALTTIEMGRGKPNKEIKERIAIYKWLLQHLQARWRVAGIYLSILQSKEALMASVV</sequence>
<dbReference type="Pfam" id="PF04082">
    <property type="entry name" value="Fungal_trans"/>
    <property type="match status" value="1"/>
</dbReference>
<comment type="caution">
    <text evidence="7">The sequence shown here is derived from an EMBL/GenBank/DDBJ whole genome shotgun (WGS) entry which is preliminary data.</text>
</comment>